<dbReference type="RefSeq" id="WP_344333557.1">
    <property type="nucleotide sequence ID" value="NZ_BAAAKJ010000133.1"/>
</dbReference>
<evidence type="ECO:0000256" key="1">
    <source>
        <dbReference type="ARBA" id="ARBA00004127"/>
    </source>
</evidence>
<sequence length="91" mass="9666">MDGGGVLWWVAGGLVAVSLTVAVVLVVKLVRARRLLASTGVPMSAKVLFWASIAYLISPVDLLPDPVLLDDVGLLLVALRTLHKAVRQAPR</sequence>
<feature type="transmembrane region" description="Helical" evidence="5">
    <location>
        <begin position="6"/>
        <end position="27"/>
    </location>
</feature>
<keyword evidence="4 5" id="KW-0472">Membrane</keyword>
<evidence type="ECO:0000313" key="7">
    <source>
        <dbReference type="EMBL" id="GAA1393411.1"/>
    </source>
</evidence>
<evidence type="ECO:0000313" key="8">
    <source>
        <dbReference type="Proteomes" id="UP001499863"/>
    </source>
</evidence>
<organism evidence="7 8">
    <name type="scientific">Kitasatospora putterlickiae</name>
    <dbReference type="NCBI Taxonomy" id="221725"/>
    <lineage>
        <taxon>Bacteria</taxon>
        <taxon>Bacillati</taxon>
        <taxon>Actinomycetota</taxon>
        <taxon>Actinomycetes</taxon>
        <taxon>Kitasatosporales</taxon>
        <taxon>Streptomycetaceae</taxon>
        <taxon>Kitasatospora</taxon>
    </lineage>
</organism>
<evidence type="ECO:0000256" key="5">
    <source>
        <dbReference type="SAM" id="Phobius"/>
    </source>
</evidence>
<proteinExistence type="predicted"/>
<keyword evidence="2 5" id="KW-0812">Transmembrane</keyword>
<feature type="domain" description="DUF1232" evidence="6">
    <location>
        <begin position="45"/>
        <end position="76"/>
    </location>
</feature>
<dbReference type="Pfam" id="PF06803">
    <property type="entry name" value="DUF1232"/>
    <property type="match status" value="1"/>
</dbReference>
<comment type="subcellular location">
    <subcellularLocation>
        <location evidence="1">Endomembrane system</location>
        <topology evidence="1">Multi-pass membrane protein</topology>
    </subcellularLocation>
</comment>
<dbReference type="Proteomes" id="UP001499863">
    <property type="component" value="Unassembled WGS sequence"/>
</dbReference>
<keyword evidence="8" id="KW-1185">Reference proteome</keyword>
<dbReference type="EMBL" id="BAAAKJ010000133">
    <property type="protein sequence ID" value="GAA1393411.1"/>
    <property type="molecule type" value="Genomic_DNA"/>
</dbReference>
<name>A0ABN1XYZ9_9ACTN</name>
<comment type="caution">
    <text evidence="7">The sequence shown here is derived from an EMBL/GenBank/DDBJ whole genome shotgun (WGS) entry which is preliminary data.</text>
</comment>
<evidence type="ECO:0000256" key="4">
    <source>
        <dbReference type="ARBA" id="ARBA00023136"/>
    </source>
</evidence>
<gene>
    <name evidence="7" type="ORF">GCM10009639_26490</name>
</gene>
<evidence type="ECO:0000259" key="6">
    <source>
        <dbReference type="Pfam" id="PF06803"/>
    </source>
</evidence>
<evidence type="ECO:0000256" key="2">
    <source>
        <dbReference type="ARBA" id="ARBA00022692"/>
    </source>
</evidence>
<reference evidence="7 8" key="1">
    <citation type="journal article" date="2019" name="Int. J. Syst. Evol. Microbiol.">
        <title>The Global Catalogue of Microorganisms (GCM) 10K type strain sequencing project: providing services to taxonomists for standard genome sequencing and annotation.</title>
        <authorList>
            <consortium name="The Broad Institute Genomics Platform"/>
            <consortium name="The Broad Institute Genome Sequencing Center for Infectious Disease"/>
            <person name="Wu L."/>
            <person name="Ma J."/>
        </authorList>
    </citation>
    <scope>NUCLEOTIDE SEQUENCE [LARGE SCALE GENOMIC DNA]</scope>
    <source>
        <strain evidence="7 8">JCM 12393</strain>
    </source>
</reference>
<evidence type="ECO:0000256" key="3">
    <source>
        <dbReference type="ARBA" id="ARBA00022989"/>
    </source>
</evidence>
<protein>
    <recommendedName>
        <fullName evidence="6">DUF1232 domain-containing protein</fullName>
    </recommendedName>
</protein>
<keyword evidence="3 5" id="KW-1133">Transmembrane helix</keyword>
<dbReference type="InterPro" id="IPR010652">
    <property type="entry name" value="DUF1232"/>
</dbReference>
<accession>A0ABN1XYZ9</accession>